<dbReference type="STRING" id="414703.SAMN04488125_102418"/>
<keyword evidence="4" id="KW-1185">Reference proteome</keyword>
<sequence length="298" mass="31973">MRIRIVHDTVYTYEQPARGLIQLMRLTPRDHDGQHVREWRIEPSVNGRLTAREDGFGNLVHWFTADEPTDALTVRVTGEVETFETDGIVRGAVERLPDLFYLRDTPLTEASPEIQAFAKRVAQEGKDAGEGSPLSVLHRLLAAVPEAVAFTPGPASASTTAAQAFAAGSGVCQDLAHVFVTAARHLEIPARYVSGYVRRDDLVEDAAHEDAAHAWAEALVPDLGWVGFDPAYGLSTTEAHVRVATGLDYLGAAPIRGSRTGGGTETLTVTLRVGEGAAQPQRSRGASQGQSQSQSQGG</sequence>
<evidence type="ECO:0000313" key="4">
    <source>
        <dbReference type="Proteomes" id="UP000198804"/>
    </source>
</evidence>
<feature type="region of interest" description="Disordered" evidence="1">
    <location>
        <begin position="273"/>
        <end position="298"/>
    </location>
</feature>
<dbReference type="Proteomes" id="UP000198804">
    <property type="component" value="Unassembled WGS sequence"/>
</dbReference>
<dbReference type="GO" id="GO:0008233">
    <property type="term" value="F:peptidase activity"/>
    <property type="evidence" value="ECO:0007669"/>
    <property type="project" value="UniProtKB-KW"/>
</dbReference>
<dbReference type="PANTHER" id="PTHR33490:SF6">
    <property type="entry name" value="SLL1049 PROTEIN"/>
    <property type="match status" value="1"/>
</dbReference>
<dbReference type="RefSeq" id="WP_091942494.1">
    <property type="nucleotide sequence ID" value="NZ_FOSV01000002.1"/>
</dbReference>
<dbReference type="GO" id="GO:0006508">
    <property type="term" value="P:proteolysis"/>
    <property type="evidence" value="ECO:0007669"/>
    <property type="project" value="UniProtKB-KW"/>
</dbReference>
<dbReference type="InterPro" id="IPR013589">
    <property type="entry name" value="Bac_transglu_N"/>
</dbReference>
<dbReference type="OrthoDB" id="9804023at2"/>
<protein>
    <submittedName>
        <fullName evidence="3">Transglutaminase-like enzyme, putative cysteine protease</fullName>
    </submittedName>
</protein>
<keyword evidence="3" id="KW-0645">Protease</keyword>
<dbReference type="InterPro" id="IPR038765">
    <property type="entry name" value="Papain-like_cys_pep_sf"/>
</dbReference>
<evidence type="ECO:0000313" key="3">
    <source>
        <dbReference type="EMBL" id="SFK56364.1"/>
    </source>
</evidence>
<evidence type="ECO:0000256" key="1">
    <source>
        <dbReference type="SAM" id="MobiDB-lite"/>
    </source>
</evidence>
<dbReference type="EMBL" id="FOSV01000002">
    <property type="protein sequence ID" value="SFK56364.1"/>
    <property type="molecule type" value="Genomic_DNA"/>
</dbReference>
<dbReference type="AlphaFoldDB" id="A0A1I4AJ32"/>
<organism evidence="3 4">
    <name type="scientific">Methylorubrum salsuginis</name>
    <dbReference type="NCBI Taxonomy" id="414703"/>
    <lineage>
        <taxon>Bacteria</taxon>
        <taxon>Pseudomonadati</taxon>
        <taxon>Pseudomonadota</taxon>
        <taxon>Alphaproteobacteria</taxon>
        <taxon>Hyphomicrobiales</taxon>
        <taxon>Methylobacteriaceae</taxon>
        <taxon>Methylorubrum</taxon>
    </lineage>
</organism>
<keyword evidence="3" id="KW-0378">Hydrolase</keyword>
<accession>A0A1I4AJ32</accession>
<dbReference type="PANTHER" id="PTHR33490">
    <property type="entry name" value="BLR5614 PROTEIN-RELATED"/>
    <property type="match status" value="1"/>
</dbReference>
<feature type="domain" description="Transglutaminase-like" evidence="2">
    <location>
        <begin position="164"/>
        <end position="232"/>
    </location>
</feature>
<dbReference type="Pfam" id="PF01841">
    <property type="entry name" value="Transglut_core"/>
    <property type="match status" value="1"/>
</dbReference>
<proteinExistence type="predicted"/>
<gene>
    <name evidence="3" type="ORF">SAMN04488125_102418</name>
</gene>
<dbReference type="InterPro" id="IPR002931">
    <property type="entry name" value="Transglutaminase-like"/>
</dbReference>
<evidence type="ECO:0000259" key="2">
    <source>
        <dbReference type="SMART" id="SM00460"/>
    </source>
</evidence>
<name>A0A1I4AJ32_9HYPH</name>
<reference evidence="4" key="1">
    <citation type="submission" date="2016-10" db="EMBL/GenBank/DDBJ databases">
        <authorList>
            <person name="Varghese N."/>
            <person name="Submissions S."/>
        </authorList>
    </citation>
    <scope>NUCLEOTIDE SEQUENCE [LARGE SCALE GENOMIC DNA]</scope>
    <source>
        <strain evidence="4">CGMCC 1.6474</strain>
    </source>
</reference>
<dbReference type="Gene3D" id="3.10.620.30">
    <property type="match status" value="1"/>
</dbReference>
<dbReference type="SUPFAM" id="SSF54001">
    <property type="entry name" value="Cysteine proteinases"/>
    <property type="match status" value="1"/>
</dbReference>
<dbReference type="Pfam" id="PF08379">
    <property type="entry name" value="Bact_transglu_N"/>
    <property type="match status" value="1"/>
</dbReference>
<dbReference type="SMART" id="SM00460">
    <property type="entry name" value="TGc"/>
    <property type="match status" value="1"/>
</dbReference>